<dbReference type="PROSITE" id="PS51195">
    <property type="entry name" value="Q_MOTIF"/>
    <property type="match status" value="1"/>
</dbReference>
<dbReference type="InterPro" id="IPR000629">
    <property type="entry name" value="RNA-helicase_DEAD-box_CS"/>
</dbReference>
<dbReference type="GO" id="GO:0005524">
    <property type="term" value="F:ATP binding"/>
    <property type="evidence" value="ECO:0007669"/>
    <property type="project" value="UniProtKB-KW"/>
</dbReference>
<dbReference type="InterPro" id="IPR014014">
    <property type="entry name" value="RNA_helicase_DEAD_Q_motif"/>
</dbReference>
<dbReference type="PROSITE" id="PS51194">
    <property type="entry name" value="HELICASE_CTER"/>
    <property type="match status" value="1"/>
</dbReference>
<dbReference type="OrthoDB" id="10259843at2759"/>
<feature type="domain" description="Helicase ATP-binding" evidence="9">
    <location>
        <begin position="200"/>
        <end position="376"/>
    </location>
</feature>
<dbReference type="CDD" id="cd17947">
    <property type="entry name" value="DEADc_DDX27"/>
    <property type="match status" value="1"/>
</dbReference>
<dbReference type="CDD" id="cd18787">
    <property type="entry name" value="SF2_C_DEAD"/>
    <property type="match status" value="1"/>
</dbReference>
<feature type="compositionally biased region" description="Basic and acidic residues" evidence="8">
    <location>
        <begin position="653"/>
        <end position="667"/>
    </location>
</feature>
<dbReference type="GO" id="GO:0003676">
    <property type="term" value="F:nucleic acid binding"/>
    <property type="evidence" value="ECO:0007669"/>
    <property type="project" value="InterPro"/>
</dbReference>
<feature type="region of interest" description="Disordered" evidence="8">
    <location>
        <begin position="125"/>
        <end position="146"/>
    </location>
</feature>
<keyword evidence="4 7" id="KW-0347">Helicase</keyword>
<name>A0A1W0WQ07_HYPEX</name>
<feature type="short sequence motif" description="Q motif" evidence="6">
    <location>
        <begin position="169"/>
        <end position="197"/>
    </location>
</feature>
<dbReference type="InterPro" id="IPR050079">
    <property type="entry name" value="DEAD_box_RNA_helicase"/>
</dbReference>
<gene>
    <name evidence="12" type="ORF">BV898_08670</name>
</gene>
<reference evidence="13" key="1">
    <citation type="submission" date="2017-01" db="EMBL/GenBank/DDBJ databases">
        <title>Comparative genomics of anhydrobiosis in the tardigrade Hypsibius dujardini.</title>
        <authorList>
            <person name="Yoshida Y."/>
            <person name="Koutsovoulos G."/>
            <person name="Laetsch D."/>
            <person name="Stevens L."/>
            <person name="Kumar S."/>
            <person name="Horikawa D."/>
            <person name="Ishino K."/>
            <person name="Komine S."/>
            <person name="Tomita M."/>
            <person name="Blaxter M."/>
            <person name="Arakawa K."/>
        </authorList>
    </citation>
    <scope>NUCLEOTIDE SEQUENCE [LARGE SCALE GENOMIC DNA]</scope>
    <source>
        <strain evidence="13">Z151</strain>
    </source>
</reference>
<feature type="compositionally biased region" description="Basic residues" evidence="8">
    <location>
        <begin position="1"/>
        <end position="22"/>
    </location>
</feature>
<evidence type="ECO:0000259" key="11">
    <source>
        <dbReference type="PROSITE" id="PS51195"/>
    </source>
</evidence>
<evidence type="ECO:0000256" key="3">
    <source>
        <dbReference type="ARBA" id="ARBA00022801"/>
    </source>
</evidence>
<evidence type="ECO:0000256" key="5">
    <source>
        <dbReference type="ARBA" id="ARBA00022840"/>
    </source>
</evidence>
<feature type="domain" description="DEAD-box RNA helicase Q" evidence="11">
    <location>
        <begin position="169"/>
        <end position="197"/>
    </location>
</feature>
<keyword evidence="5 7" id="KW-0067">ATP-binding</keyword>
<proteinExistence type="inferred from homology"/>
<feature type="region of interest" description="Disordered" evidence="8">
    <location>
        <begin position="592"/>
        <end position="740"/>
    </location>
</feature>
<evidence type="ECO:0000259" key="9">
    <source>
        <dbReference type="PROSITE" id="PS51192"/>
    </source>
</evidence>
<dbReference type="GO" id="GO:0005829">
    <property type="term" value="C:cytosol"/>
    <property type="evidence" value="ECO:0007669"/>
    <property type="project" value="TreeGrafter"/>
</dbReference>
<dbReference type="EMBL" id="MTYJ01000063">
    <property type="protein sequence ID" value="OQV17272.1"/>
    <property type="molecule type" value="Genomic_DNA"/>
</dbReference>
<feature type="domain" description="Helicase C-terminal" evidence="10">
    <location>
        <begin position="387"/>
        <end position="548"/>
    </location>
</feature>
<evidence type="ECO:0000256" key="4">
    <source>
        <dbReference type="ARBA" id="ARBA00022806"/>
    </source>
</evidence>
<evidence type="ECO:0000256" key="1">
    <source>
        <dbReference type="ARBA" id="ARBA00012552"/>
    </source>
</evidence>
<feature type="compositionally biased region" description="Basic and acidic residues" evidence="8">
    <location>
        <begin position="617"/>
        <end position="639"/>
    </location>
</feature>
<dbReference type="PROSITE" id="PS00039">
    <property type="entry name" value="DEAD_ATP_HELICASE"/>
    <property type="match status" value="1"/>
</dbReference>
<dbReference type="Pfam" id="PF00270">
    <property type="entry name" value="DEAD"/>
    <property type="match status" value="1"/>
</dbReference>
<dbReference type="Proteomes" id="UP000192578">
    <property type="component" value="Unassembled WGS sequence"/>
</dbReference>
<evidence type="ECO:0000256" key="2">
    <source>
        <dbReference type="ARBA" id="ARBA00022741"/>
    </source>
</evidence>
<dbReference type="PROSITE" id="PS51192">
    <property type="entry name" value="HELICASE_ATP_BIND_1"/>
    <property type="match status" value="1"/>
</dbReference>
<dbReference type="Pfam" id="PF00271">
    <property type="entry name" value="Helicase_C"/>
    <property type="match status" value="1"/>
</dbReference>
<keyword evidence="3 7" id="KW-0378">Hydrolase</keyword>
<dbReference type="EC" id="3.6.4.13" evidence="1"/>
<feature type="compositionally biased region" description="Acidic residues" evidence="8">
    <location>
        <begin position="60"/>
        <end position="76"/>
    </location>
</feature>
<accession>A0A1W0WQ07</accession>
<keyword evidence="2 7" id="KW-0547">Nucleotide-binding</keyword>
<comment type="similarity">
    <text evidence="7">Belongs to the DEAD box helicase family.</text>
</comment>
<dbReference type="InterPro" id="IPR014001">
    <property type="entry name" value="Helicase_ATP-bd"/>
</dbReference>
<dbReference type="InterPro" id="IPR027417">
    <property type="entry name" value="P-loop_NTPase"/>
</dbReference>
<dbReference type="SUPFAM" id="SSF52540">
    <property type="entry name" value="P-loop containing nucleoside triphosphate hydrolases"/>
    <property type="match status" value="1"/>
</dbReference>
<protein>
    <recommendedName>
        <fullName evidence="1">RNA helicase</fullName>
        <ecNumber evidence="1">3.6.4.13</ecNumber>
    </recommendedName>
</protein>
<organism evidence="12 13">
    <name type="scientific">Hypsibius exemplaris</name>
    <name type="common">Freshwater tardigrade</name>
    <dbReference type="NCBI Taxonomy" id="2072580"/>
    <lineage>
        <taxon>Eukaryota</taxon>
        <taxon>Metazoa</taxon>
        <taxon>Ecdysozoa</taxon>
        <taxon>Tardigrada</taxon>
        <taxon>Eutardigrada</taxon>
        <taxon>Parachela</taxon>
        <taxon>Hypsibioidea</taxon>
        <taxon>Hypsibiidae</taxon>
        <taxon>Hypsibius</taxon>
    </lineage>
</organism>
<dbReference type="PANTHER" id="PTHR47959">
    <property type="entry name" value="ATP-DEPENDENT RNA HELICASE RHLE-RELATED"/>
    <property type="match status" value="1"/>
</dbReference>
<evidence type="ECO:0000313" key="12">
    <source>
        <dbReference type="EMBL" id="OQV17272.1"/>
    </source>
</evidence>
<sequence>MEKVDKKKRSGLGKSNQKKRKAAGSVSTAKKAPQEAQQEETTDVGFADSFPIRTPHPEDAESEAPEEQIDDAFDEGFDLFKQDSGGYLEDTWGDVSRGRFKRQKEVAADSAAKPVRNVADWVKTKERKVPKSKKGGAGEASGSTPVVEVADPEEIRGEDMEKDNMETGTSFQEMNLSRPILKALSELNFTTPTPIQASAIPVGLLGRDICACSRTGTGKTAAYMLPILERLHYKPKADVATRVLVLVPTRELGAQVCAVTKDLLKFLPEYIQVALVVGGLDMKKQEKELREMPDIVIATPGRLLDHIQHTPSFGLSRVEVLVLDEADRMLDEFFAEQMNEIIKLCAASRQTMLFSATLTEEVQKLASISLKDPVKLMVDESASVALALRQEFVRVRDEESREALLLALLCRSFPERTLVFIPTKVQVHRLCVILKLLKMKAGELHGNLSQLQRLAALDDFKESKVDILLATDVAARGLDIPFVKTVINLALPNTLEQYVHRVGRTARAGRVGRSVSLVGEDERKLLKIIVKNARLPVQNRVIPPEIITSFWKRIASMETDIEAAMNAEKEEKAMERIAKDIETVEAHLAGKKAEPVIQRKPLPGFASNKKASKKWRKEPEQKKKSKVKKEGRSDEDKSLSHFQKGQARKSKKESRPQRMRAADDRPNFKLAGGRPTGGNQKKKGASSFATDLADTRKKGVKRLNKIGGNRPNDKRSQKLKAKVGKGGGGGKGKGGKKGNR</sequence>
<dbReference type="GO" id="GO:0016787">
    <property type="term" value="F:hydrolase activity"/>
    <property type="evidence" value="ECO:0007669"/>
    <property type="project" value="UniProtKB-KW"/>
</dbReference>
<evidence type="ECO:0000256" key="6">
    <source>
        <dbReference type="PROSITE-ProRule" id="PRU00552"/>
    </source>
</evidence>
<feature type="region of interest" description="Disordered" evidence="8">
    <location>
        <begin position="1"/>
        <end position="76"/>
    </location>
</feature>
<evidence type="ECO:0000256" key="8">
    <source>
        <dbReference type="SAM" id="MobiDB-lite"/>
    </source>
</evidence>
<evidence type="ECO:0000313" key="13">
    <source>
        <dbReference type="Proteomes" id="UP000192578"/>
    </source>
</evidence>
<dbReference type="PANTHER" id="PTHR47959:SF1">
    <property type="entry name" value="ATP-DEPENDENT RNA HELICASE DBPA"/>
    <property type="match status" value="1"/>
</dbReference>
<dbReference type="Gene3D" id="3.40.50.300">
    <property type="entry name" value="P-loop containing nucleotide triphosphate hydrolases"/>
    <property type="match status" value="2"/>
</dbReference>
<evidence type="ECO:0000259" key="10">
    <source>
        <dbReference type="PROSITE" id="PS51194"/>
    </source>
</evidence>
<dbReference type="SMART" id="SM00487">
    <property type="entry name" value="DEXDc"/>
    <property type="match status" value="1"/>
</dbReference>
<dbReference type="InterPro" id="IPR011545">
    <property type="entry name" value="DEAD/DEAH_box_helicase_dom"/>
</dbReference>
<keyword evidence="13" id="KW-1185">Reference proteome</keyword>
<dbReference type="AlphaFoldDB" id="A0A1W0WQ07"/>
<dbReference type="GO" id="GO:0003724">
    <property type="term" value="F:RNA helicase activity"/>
    <property type="evidence" value="ECO:0007669"/>
    <property type="project" value="UniProtKB-EC"/>
</dbReference>
<comment type="caution">
    <text evidence="12">The sequence shown here is derived from an EMBL/GenBank/DDBJ whole genome shotgun (WGS) entry which is preliminary data.</text>
</comment>
<dbReference type="InterPro" id="IPR001650">
    <property type="entry name" value="Helicase_C-like"/>
</dbReference>
<dbReference type="SMART" id="SM00490">
    <property type="entry name" value="HELICc"/>
    <property type="match status" value="1"/>
</dbReference>
<evidence type="ECO:0000256" key="7">
    <source>
        <dbReference type="RuleBase" id="RU000492"/>
    </source>
</evidence>